<evidence type="ECO:0000256" key="9">
    <source>
        <dbReference type="ARBA" id="ARBA00022793"/>
    </source>
</evidence>
<keyword evidence="19" id="KW-1185">Reference proteome</keyword>
<evidence type="ECO:0000256" key="16">
    <source>
        <dbReference type="ARBA" id="ARBA00051601"/>
    </source>
</evidence>
<dbReference type="EMBL" id="UZAI01018416">
    <property type="protein sequence ID" value="VDP36787.1"/>
    <property type="molecule type" value="Genomic_DNA"/>
</dbReference>
<proteinExistence type="inferred from homology"/>
<dbReference type="CDD" id="cd05230">
    <property type="entry name" value="UGD_SDR_e"/>
    <property type="match status" value="1"/>
</dbReference>
<evidence type="ECO:0000256" key="15">
    <source>
        <dbReference type="ARBA" id="ARBA00023239"/>
    </source>
</evidence>
<evidence type="ECO:0000256" key="6">
    <source>
        <dbReference type="ARBA" id="ARBA00012290"/>
    </source>
</evidence>
<dbReference type="InterPro" id="IPR016040">
    <property type="entry name" value="NAD(P)-bd_dom"/>
</dbReference>
<dbReference type="Pfam" id="PF16363">
    <property type="entry name" value="GDP_Man_Dehyd"/>
    <property type="match status" value="1"/>
</dbReference>
<dbReference type="FunFam" id="3.40.50.720:FF:000150">
    <property type="entry name" value="UDP-glucuronic acid decarboxylase 6"/>
    <property type="match status" value="1"/>
</dbReference>
<evidence type="ECO:0000256" key="3">
    <source>
        <dbReference type="ARBA" id="ARBA00004496"/>
    </source>
</evidence>
<dbReference type="GO" id="GO:0070403">
    <property type="term" value="F:NAD+ binding"/>
    <property type="evidence" value="ECO:0007669"/>
    <property type="project" value="InterPro"/>
</dbReference>
<reference evidence="18 19" key="1">
    <citation type="submission" date="2018-11" db="EMBL/GenBank/DDBJ databases">
        <authorList>
            <consortium name="Pathogen Informatics"/>
        </authorList>
    </citation>
    <scope>NUCLEOTIDE SEQUENCE [LARGE SCALE GENOMIC DNA]</scope>
    <source>
        <strain evidence="18 19">Zambia</strain>
    </source>
</reference>
<evidence type="ECO:0000256" key="10">
    <source>
        <dbReference type="ARBA" id="ARBA00022968"/>
    </source>
</evidence>
<keyword evidence="7" id="KW-0963">Cytoplasm</keyword>
<evidence type="ECO:0000256" key="7">
    <source>
        <dbReference type="ARBA" id="ARBA00022490"/>
    </source>
</evidence>
<keyword evidence="9" id="KW-0210">Decarboxylase</keyword>
<evidence type="ECO:0000256" key="5">
    <source>
        <dbReference type="ARBA" id="ARBA00007505"/>
    </source>
</evidence>
<dbReference type="InterPro" id="IPR044516">
    <property type="entry name" value="UXS-like"/>
</dbReference>
<dbReference type="EC" id="4.1.1.35" evidence="6"/>
<dbReference type="AlphaFoldDB" id="A0A183MXB5"/>
<dbReference type="GO" id="GO:0048040">
    <property type="term" value="F:UDP-glucuronate decarboxylase activity"/>
    <property type="evidence" value="ECO:0007669"/>
    <property type="project" value="UniProtKB-EC"/>
</dbReference>
<keyword evidence="10" id="KW-0735">Signal-anchor</keyword>
<keyword evidence="15" id="KW-0456">Lyase</keyword>
<evidence type="ECO:0000313" key="19">
    <source>
        <dbReference type="Proteomes" id="UP000277204"/>
    </source>
</evidence>
<feature type="non-terminal residue" evidence="18">
    <location>
        <position position="1"/>
    </location>
</feature>
<evidence type="ECO:0000313" key="18">
    <source>
        <dbReference type="EMBL" id="VDP36787.1"/>
    </source>
</evidence>
<evidence type="ECO:0000256" key="8">
    <source>
        <dbReference type="ARBA" id="ARBA00022692"/>
    </source>
</evidence>
<evidence type="ECO:0000256" key="1">
    <source>
        <dbReference type="ARBA" id="ARBA00001911"/>
    </source>
</evidence>
<evidence type="ECO:0000256" key="11">
    <source>
        <dbReference type="ARBA" id="ARBA00022989"/>
    </source>
</evidence>
<name>A0A183MXB5_9TREM</name>
<keyword evidence="13" id="KW-0333">Golgi apparatus</keyword>
<evidence type="ECO:0000256" key="13">
    <source>
        <dbReference type="ARBA" id="ARBA00023034"/>
    </source>
</evidence>
<keyword evidence="8" id="KW-0812">Transmembrane</keyword>
<dbReference type="GO" id="GO:0033320">
    <property type="term" value="P:UDP-D-xylose biosynthetic process"/>
    <property type="evidence" value="ECO:0007669"/>
    <property type="project" value="UniProtKB-UniPathway"/>
</dbReference>
<keyword evidence="11" id="KW-1133">Transmembrane helix</keyword>
<dbReference type="GO" id="GO:0032580">
    <property type="term" value="C:Golgi cisterna membrane"/>
    <property type="evidence" value="ECO:0007669"/>
    <property type="project" value="UniProtKB-SubCell"/>
</dbReference>
<evidence type="ECO:0000256" key="12">
    <source>
        <dbReference type="ARBA" id="ARBA00023027"/>
    </source>
</evidence>
<dbReference type="UniPathway" id="UPA00796">
    <property type="reaction ID" value="UER00771"/>
</dbReference>
<dbReference type="PANTHER" id="PTHR43078">
    <property type="entry name" value="UDP-GLUCURONIC ACID DECARBOXYLASE-RELATED"/>
    <property type="match status" value="1"/>
</dbReference>
<comment type="cofactor">
    <cofactor evidence="1">
        <name>NAD(+)</name>
        <dbReference type="ChEBI" id="CHEBI:57540"/>
    </cofactor>
</comment>
<comment type="pathway">
    <text evidence="4">Nucleotide-sugar biosynthesis; UDP-alpha-D-xylose biosynthesis; UDP-alpha-D-xylose from UDP-alpha-D-glucuronate: step 1/1.</text>
</comment>
<dbReference type="PANTHER" id="PTHR43078:SF6">
    <property type="entry name" value="UDP-GLUCURONIC ACID DECARBOXYLASE 1"/>
    <property type="match status" value="1"/>
</dbReference>
<dbReference type="InterPro" id="IPR036291">
    <property type="entry name" value="NAD(P)-bd_dom_sf"/>
</dbReference>
<comment type="subcellular location">
    <subcellularLocation>
        <location evidence="3">Cytoplasm</location>
    </subcellularLocation>
    <subcellularLocation>
        <location evidence="2">Golgi apparatus</location>
        <location evidence="2">Golgi stack membrane</location>
        <topology evidence="2">Single-pass type II membrane protein</topology>
    </subcellularLocation>
</comment>
<keyword evidence="12" id="KW-0520">NAD</keyword>
<comment type="catalytic activity">
    <reaction evidence="16">
        <text>UDP-alpha-D-glucuronate + H(+) = UDP-alpha-D-xylose + CO2</text>
        <dbReference type="Rhea" id="RHEA:23916"/>
        <dbReference type="ChEBI" id="CHEBI:15378"/>
        <dbReference type="ChEBI" id="CHEBI:16526"/>
        <dbReference type="ChEBI" id="CHEBI:57632"/>
        <dbReference type="ChEBI" id="CHEBI:58052"/>
        <dbReference type="EC" id="4.1.1.35"/>
    </reaction>
</comment>
<comment type="similarity">
    <text evidence="5">Belongs to the NAD(P)-dependent epimerase/dehydratase family. UDP-glucuronic acid decarboxylase subfamily.</text>
</comment>
<keyword evidence="14" id="KW-0472">Membrane</keyword>
<gene>
    <name evidence="18" type="ORF">SMRZ_LOCUS20690</name>
</gene>
<protein>
    <recommendedName>
        <fullName evidence="6">UDP-glucuronate decarboxylase</fullName>
        <ecNumber evidence="6">4.1.1.35</ecNumber>
    </recommendedName>
</protein>
<feature type="domain" description="NAD(P)-binding" evidence="17">
    <location>
        <begin position="107"/>
        <end position="400"/>
    </location>
</feature>
<evidence type="ECO:0000256" key="14">
    <source>
        <dbReference type="ARBA" id="ARBA00023136"/>
    </source>
</evidence>
<accession>A0A183MXB5</accession>
<evidence type="ECO:0000256" key="4">
    <source>
        <dbReference type="ARBA" id="ARBA00005100"/>
    </source>
</evidence>
<organism evidence="18 19">
    <name type="scientific">Schistosoma margrebowiei</name>
    <dbReference type="NCBI Taxonomy" id="48269"/>
    <lineage>
        <taxon>Eukaryota</taxon>
        <taxon>Metazoa</taxon>
        <taxon>Spiralia</taxon>
        <taxon>Lophotrochozoa</taxon>
        <taxon>Platyhelminthes</taxon>
        <taxon>Trematoda</taxon>
        <taxon>Digenea</taxon>
        <taxon>Strigeidida</taxon>
        <taxon>Schistosomatoidea</taxon>
        <taxon>Schistosomatidae</taxon>
        <taxon>Schistosoma</taxon>
    </lineage>
</organism>
<dbReference type="GO" id="GO:0042732">
    <property type="term" value="P:D-xylose metabolic process"/>
    <property type="evidence" value="ECO:0007669"/>
    <property type="project" value="InterPro"/>
</dbReference>
<sequence length="418" mass="47494">IALIYFSIVDCDTCPADSFANSLAADQFSCAKKWLPVKQLHWTKKKRILVIHLFTCKLLFFRVFQCLSGRASLCPEFSDSFRGYKIIKPRIIARNYSVYISSVNQVVTGGAGFVGSHLVDKLMQDGHEVIALDNFFTGKRHNIEHWIGHSNFELLHHDVTNPIYVEVDEIYHLASPASPQHYMHNPIRTIKANTLGTLNMLGLARRTNAKFLFASTSEIYGDPEVHPQPESYWGNVNPVGPRACYDESKRLGETMTYAYFRHLNLPVRVARIFNTYGPRMQVNDGRVVTNFIAQALNNESITVYGLGEQTRSFQYISDLVNGLVALMESNYTMPVNLGNPVEFTMNELAIMVKNFTDSKSDIIYQPLPIDDPQRRQPDISTAIKQLNWKPTVTLQEGLSKTIIYFKDILKPSSECDMH</sequence>
<evidence type="ECO:0000256" key="2">
    <source>
        <dbReference type="ARBA" id="ARBA00004447"/>
    </source>
</evidence>
<dbReference type="STRING" id="48269.A0A183MXB5"/>
<dbReference type="Proteomes" id="UP000277204">
    <property type="component" value="Unassembled WGS sequence"/>
</dbReference>
<evidence type="ECO:0000259" key="17">
    <source>
        <dbReference type="Pfam" id="PF16363"/>
    </source>
</evidence>
<dbReference type="SUPFAM" id="SSF51735">
    <property type="entry name" value="NAD(P)-binding Rossmann-fold domains"/>
    <property type="match status" value="1"/>
</dbReference>
<dbReference type="Gene3D" id="3.40.50.720">
    <property type="entry name" value="NAD(P)-binding Rossmann-like Domain"/>
    <property type="match status" value="1"/>
</dbReference>